<dbReference type="Gene3D" id="1.25.10.10">
    <property type="entry name" value="Leucine-rich Repeat Variant"/>
    <property type="match status" value="1"/>
</dbReference>
<dbReference type="Pfam" id="PF13646">
    <property type="entry name" value="HEAT_2"/>
    <property type="match status" value="1"/>
</dbReference>
<dbReference type="Proteomes" id="UP000305109">
    <property type="component" value="Unassembled WGS sequence"/>
</dbReference>
<dbReference type="EMBL" id="SUMD01000010">
    <property type="protein sequence ID" value="TJZ75746.1"/>
    <property type="molecule type" value="Genomic_DNA"/>
</dbReference>
<proteinExistence type="predicted"/>
<dbReference type="InterPro" id="IPR011989">
    <property type="entry name" value="ARM-like"/>
</dbReference>
<keyword evidence="2" id="KW-1185">Reference proteome</keyword>
<organism evidence="1 2">
    <name type="scientific">Rhodococcus oryzae</name>
    <dbReference type="NCBI Taxonomy" id="2571143"/>
    <lineage>
        <taxon>Bacteria</taxon>
        <taxon>Bacillati</taxon>
        <taxon>Actinomycetota</taxon>
        <taxon>Actinomycetes</taxon>
        <taxon>Mycobacteriales</taxon>
        <taxon>Nocardiaceae</taxon>
        <taxon>Rhodococcus</taxon>
    </lineage>
</organism>
<dbReference type="InterPro" id="IPR016024">
    <property type="entry name" value="ARM-type_fold"/>
</dbReference>
<accession>A0ABY2RID7</accession>
<name>A0ABY2RID7_9NOCA</name>
<protein>
    <submittedName>
        <fullName evidence="1">HEAT repeat domain-containing protein</fullName>
    </submittedName>
</protein>
<dbReference type="SUPFAM" id="SSF48371">
    <property type="entry name" value="ARM repeat"/>
    <property type="match status" value="1"/>
</dbReference>
<evidence type="ECO:0000313" key="1">
    <source>
        <dbReference type="EMBL" id="TJZ75746.1"/>
    </source>
</evidence>
<comment type="caution">
    <text evidence="1">The sequence shown here is derived from an EMBL/GenBank/DDBJ whole genome shotgun (WGS) entry which is preliminary data.</text>
</comment>
<evidence type="ECO:0000313" key="2">
    <source>
        <dbReference type="Proteomes" id="UP000305109"/>
    </source>
</evidence>
<sequence length="251" mass="27942">MALLVHLTPEKNARRIRRSGIIPARGSGRGVFCMPVLPSYVLSHQWLRELRRGGQRLIVAVHFRIPDDEPVLVGHYSDASIEMTAAEAVSMILHAEDARGYQIVVPRSIAPAELHRVRHVRQVTGWRYHPDAHGRPPCACPACLGRGEFKAADLRRRFPIEPPELTKPQLLDQLRNADDDDELIDALCGLARRSRGDVADIVPLLDHANPEVRYALALALRSYRGSEVRGLLARLAADPDPEVREAAATRP</sequence>
<reference evidence="1 2" key="1">
    <citation type="submission" date="2019-04" db="EMBL/GenBank/DDBJ databases">
        <title>Rhodococcus oryzae sp. nov., a novel actinomycete isolated from rhizosphere soil of rice (Oryza sativa L.).</title>
        <authorList>
            <person name="Li C."/>
        </authorList>
    </citation>
    <scope>NUCLEOTIDE SEQUENCE [LARGE SCALE GENOMIC DNA]</scope>
    <source>
        <strain evidence="1 2">NEAU-CX67</strain>
    </source>
</reference>
<gene>
    <name evidence="1" type="ORF">FCG67_19325</name>
</gene>